<dbReference type="HOGENOM" id="CLU_013520_2_2_1"/>
<dbReference type="InterPro" id="IPR051275">
    <property type="entry name" value="Cell_adhesion_signaling"/>
</dbReference>
<dbReference type="SMART" id="SM00409">
    <property type="entry name" value="IG"/>
    <property type="match status" value="4"/>
</dbReference>
<feature type="domain" description="Ig-like" evidence="13">
    <location>
        <begin position="221"/>
        <end position="302"/>
    </location>
</feature>
<feature type="signal peptide" evidence="12">
    <location>
        <begin position="1"/>
        <end position="37"/>
    </location>
</feature>
<evidence type="ECO:0000313" key="14">
    <source>
        <dbReference type="EnsemblMetazoa" id="SMAR005445-PA"/>
    </source>
</evidence>
<dbReference type="GO" id="GO:0050839">
    <property type="term" value="F:cell adhesion molecule binding"/>
    <property type="evidence" value="ECO:0007669"/>
    <property type="project" value="TreeGrafter"/>
</dbReference>
<proteinExistence type="predicted"/>
<dbReference type="GO" id="GO:0005886">
    <property type="term" value="C:plasma membrane"/>
    <property type="evidence" value="ECO:0007669"/>
    <property type="project" value="TreeGrafter"/>
</dbReference>
<evidence type="ECO:0000256" key="12">
    <source>
        <dbReference type="SAM" id="SignalP"/>
    </source>
</evidence>
<dbReference type="InterPro" id="IPR013162">
    <property type="entry name" value="CD80_C2-set"/>
</dbReference>
<evidence type="ECO:0000256" key="4">
    <source>
        <dbReference type="ARBA" id="ARBA00022737"/>
    </source>
</evidence>
<dbReference type="STRING" id="126957.T1IW82"/>
<feature type="domain" description="Ig-like" evidence="13">
    <location>
        <begin position="145"/>
        <end position="180"/>
    </location>
</feature>
<keyword evidence="6 11" id="KW-0472">Membrane</keyword>
<dbReference type="InterPro" id="IPR007110">
    <property type="entry name" value="Ig-like_dom"/>
</dbReference>
<feature type="region of interest" description="Disordered" evidence="10">
    <location>
        <begin position="525"/>
        <end position="581"/>
    </location>
</feature>
<keyword evidence="9" id="KW-0393">Immunoglobulin domain</keyword>
<dbReference type="EnsemblMetazoa" id="SMAR005445-RA">
    <property type="protein sequence ID" value="SMAR005445-PA"/>
    <property type="gene ID" value="SMAR005445"/>
</dbReference>
<keyword evidence="4" id="KW-0677">Repeat</keyword>
<dbReference type="AlphaFoldDB" id="T1IW82"/>
<evidence type="ECO:0000256" key="1">
    <source>
        <dbReference type="ARBA" id="ARBA00004479"/>
    </source>
</evidence>
<dbReference type="InterPro" id="IPR003598">
    <property type="entry name" value="Ig_sub2"/>
</dbReference>
<feature type="transmembrane region" description="Helical" evidence="11">
    <location>
        <begin position="491"/>
        <end position="518"/>
    </location>
</feature>
<evidence type="ECO:0000256" key="10">
    <source>
        <dbReference type="SAM" id="MobiDB-lite"/>
    </source>
</evidence>
<dbReference type="SUPFAM" id="SSF48726">
    <property type="entry name" value="Immunoglobulin"/>
    <property type="match status" value="5"/>
</dbReference>
<organism evidence="14 15">
    <name type="scientific">Strigamia maritima</name>
    <name type="common">European centipede</name>
    <name type="synonym">Geophilus maritimus</name>
    <dbReference type="NCBI Taxonomy" id="126957"/>
    <lineage>
        <taxon>Eukaryota</taxon>
        <taxon>Metazoa</taxon>
        <taxon>Ecdysozoa</taxon>
        <taxon>Arthropoda</taxon>
        <taxon>Myriapoda</taxon>
        <taxon>Chilopoda</taxon>
        <taxon>Pleurostigmophora</taxon>
        <taxon>Geophilomorpha</taxon>
        <taxon>Linotaeniidae</taxon>
        <taxon>Strigamia</taxon>
    </lineage>
</organism>
<feature type="compositionally biased region" description="Polar residues" evidence="10">
    <location>
        <begin position="554"/>
        <end position="564"/>
    </location>
</feature>
<dbReference type="InterPro" id="IPR003599">
    <property type="entry name" value="Ig_sub"/>
</dbReference>
<dbReference type="FunFam" id="2.60.40.10:FF:000077">
    <property type="entry name" value="Kirre like nephrin family adhesion molecule 3"/>
    <property type="match status" value="1"/>
</dbReference>
<dbReference type="Proteomes" id="UP000014500">
    <property type="component" value="Unassembled WGS sequence"/>
</dbReference>
<dbReference type="Pfam" id="PF13927">
    <property type="entry name" value="Ig_3"/>
    <property type="match status" value="2"/>
</dbReference>
<evidence type="ECO:0000256" key="2">
    <source>
        <dbReference type="ARBA" id="ARBA00022692"/>
    </source>
</evidence>
<accession>T1IW82</accession>
<feature type="domain" description="Ig-like" evidence="13">
    <location>
        <begin position="307"/>
        <end position="370"/>
    </location>
</feature>
<dbReference type="Pfam" id="PF07686">
    <property type="entry name" value="V-set"/>
    <property type="match status" value="1"/>
</dbReference>
<evidence type="ECO:0000256" key="11">
    <source>
        <dbReference type="SAM" id="Phobius"/>
    </source>
</evidence>
<evidence type="ECO:0000256" key="6">
    <source>
        <dbReference type="ARBA" id="ARBA00023136"/>
    </source>
</evidence>
<keyword evidence="15" id="KW-1185">Reference proteome</keyword>
<evidence type="ECO:0000313" key="15">
    <source>
        <dbReference type="Proteomes" id="UP000014500"/>
    </source>
</evidence>
<comment type="subcellular location">
    <subcellularLocation>
        <location evidence="1">Membrane</location>
        <topology evidence="1">Single-pass type I membrane protein</topology>
    </subcellularLocation>
</comment>
<evidence type="ECO:0000256" key="8">
    <source>
        <dbReference type="ARBA" id="ARBA00023180"/>
    </source>
</evidence>
<keyword evidence="8" id="KW-0325">Glycoprotein</keyword>
<feature type="compositionally biased region" description="Basic and acidic residues" evidence="10">
    <location>
        <begin position="533"/>
        <end position="553"/>
    </location>
</feature>
<evidence type="ECO:0000256" key="9">
    <source>
        <dbReference type="ARBA" id="ARBA00023319"/>
    </source>
</evidence>
<keyword evidence="7" id="KW-1015">Disulfide bond</keyword>
<protein>
    <recommendedName>
        <fullName evidence="13">Ig-like domain-containing protein</fullName>
    </recommendedName>
</protein>
<dbReference type="SMART" id="SM00408">
    <property type="entry name" value="IGc2"/>
    <property type="match status" value="3"/>
</dbReference>
<evidence type="ECO:0000256" key="7">
    <source>
        <dbReference type="ARBA" id="ARBA00023157"/>
    </source>
</evidence>
<reference evidence="14" key="2">
    <citation type="submission" date="2015-02" db="UniProtKB">
        <authorList>
            <consortium name="EnsemblMetazoa"/>
        </authorList>
    </citation>
    <scope>IDENTIFICATION</scope>
</reference>
<dbReference type="PANTHER" id="PTHR11640:SF31">
    <property type="entry name" value="IRREGULAR CHIASM C-ROUGHEST PROTEIN-RELATED"/>
    <property type="match status" value="1"/>
</dbReference>
<dbReference type="InterPro" id="IPR013106">
    <property type="entry name" value="Ig_V-set"/>
</dbReference>
<dbReference type="Gene3D" id="2.60.40.10">
    <property type="entry name" value="Immunoglobulins"/>
    <property type="match status" value="5"/>
</dbReference>
<evidence type="ECO:0000256" key="3">
    <source>
        <dbReference type="ARBA" id="ARBA00022729"/>
    </source>
</evidence>
<evidence type="ECO:0000259" key="13">
    <source>
        <dbReference type="PROSITE" id="PS50835"/>
    </source>
</evidence>
<keyword evidence="5 11" id="KW-1133">Transmembrane helix</keyword>
<name>T1IW82_STRMM</name>
<feature type="chain" id="PRO_5004589995" description="Ig-like domain-containing protein" evidence="12">
    <location>
        <begin position="38"/>
        <end position="699"/>
    </location>
</feature>
<dbReference type="InterPro" id="IPR036179">
    <property type="entry name" value="Ig-like_dom_sf"/>
</dbReference>
<dbReference type="eggNOG" id="KOG3510">
    <property type="taxonomic scope" value="Eukaryota"/>
</dbReference>
<dbReference type="Pfam" id="PF08205">
    <property type="entry name" value="C2-set_2"/>
    <property type="match status" value="1"/>
</dbReference>
<feature type="domain" description="Ig-like" evidence="13">
    <location>
        <begin position="40"/>
        <end position="138"/>
    </location>
</feature>
<keyword evidence="3 12" id="KW-0732">Signal</keyword>
<evidence type="ECO:0000256" key="5">
    <source>
        <dbReference type="ARBA" id="ARBA00022989"/>
    </source>
</evidence>
<dbReference type="PhylomeDB" id="T1IW82"/>
<dbReference type="GO" id="GO:0098609">
    <property type="term" value="P:cell-cell adhesion"/>
    <property type="evidence" value="ECO:0007669"/>
    <property type="project" value="TreeGrafter"/>
</dbReference>
<dbReference type="PANTHER" id="PTHR11640">
    <property type="entry name" value="NEPHRIN"/>
    <property type="match status" value="1"/>
</dbReference>
<reference evidence="15" key="1">
    <citation type="submission" date="2011-05" db="EMBL/GenBank/DDBJ databases">
        <authorList>
            <person name="Richards S.R."/>
            <person name="Qu J."/>
            <person name="Jiang H."/>
            <person name="Jhangiani S.N."/>
            <person name="Agravi P."/>
            <person name="Goodspeed R."/>
            <person name="Gross S."/>
            <person name="Mandapat C."/>
            <person name="Jackson L."/>
            <person name="Mathew T."/>
            <person name="Pu L."/>
            <person name="Thornton R."/>
            <person name="Saada N."/>
            <person name="Wilczek-Boney K.B."/>
            <person name="Lee S."/>
            <person name="Kovar C."/>
            <person name="Wu Y."/>
            <person name="Scherer S.E."/>
            <person name="Worley K.C."/>
            <person name="Muzny D.M."/>
            <person name="Gibbs R."/>
        </authorList>
    </citation>
    <scope>NUCLEOTIDE SEQUENCE</scope>
    <source>
        <strain evidence="15">Brora</strain>
    </source>
</reference>
<keyword evidence="2 11" id="KW-0812">Transmembrane</keyword>
<dbReference type="InterPro" id="IPR013783">
    <property type="entry name" value="Ig-like_fold"/>
</dbReference>
<dbReference type="OMA" id="TNFTCQA"/>
<sequence length="699" mass="77784">MGICVWLLHLAQQKSLNNNCLHLLLLLLLALLSTMEAVQQSFVEEPGDLSVVKGANVILPCIVKMKMGMIQWTRDSFGLGIEREMKGFPRYKMIGNDKQGNYSLKIADVNLEDDAVFQCQVGAADNIRGIRSRNSKLTVLVPPEPPLIVQGSFLQITAGVKVILECDSHGGKPAAELKWLDGSVAIKSGVEHETEQLSDGKRFNSKLKWTFTPNKAHDDPPDVGLTVDSIKINEHDEVKFTCLATANPNQLTYKWYRNDEVIMGDFTTSLIIPKVTIDFHNTAISCKVINAVGTTKKTHTLNIHYGPRFKTLPNNVAADEGTDVTLKCDVDGNPTPNVIWTLENSKKVISLKKSLTITNVDVNKTGRYKCWATVTGFPPIVGQYRILVKGPPQLVAVRDQFGLQDETVKITCSAISVPQPTRVLWTHNDREIDAERSSRFEMHQDPTEDGVKNILLVHQATDDDFGDYNCTVWNDFGQDSIEITLHKQKSLFLMIILAAVLGGIAVIVSVTVVIVLCIRRYHKTPGIDDDQEPEKQSKTSEHSSNDSDLKVDIRTSSSMSNNGSEPWDENSEDSKQRTSNAAHDLSRYSNEFIDDIHFPSNVEAHNNNGYIPYVDYQRDYTPPTTFAIINTSQTLTNGVDSRYSYLRNNSSNLHQTQPTTTFTVGRATPAAQVPRPHNESQYIMAPQVPIRSGTLATHV</sequence>
<dbReference type="PROSITE" id="PS50835">
    <property type="entry name" value="IG_LIKE"/>
    <property type="match status" value="5"/>
</dbReference>
<dbReference type="GO" id="GO:0005911">
    <property type="term" value="C:cell-cell junction"/>
    <property type="evidence" value="ECO:0007669"/>
    <property type="project" value="TreeGrafter"/>
</dbReference>
<feature type="domain" description="Ig-like" evidence="13">
    <location>
        <begin position="392"/>
        <end position="484"/>
    </location>
</feature>
<dbReference type="EMBL" id="JH431610">
    <property type="status" value="NOT_ANNOTATED_CDS"/>
    <property type="molecule type" value="Genomic_DNA"/>
</dbReference>